<comment type="similarity">
    <text evidence="6">Belongs to the ABC-4 integral membrane protein family.</text>
</comment>
<dbReference type="InterPro" id="IPR050250">
    <property type="entry name" value="Macrolide_Exporter_MacB"/>
</dbReference>
<evidence type="ECO:0000259" key="8">
    <source>
        <dbReference type="Pfam" id="PF02687"/>
    </source>
</evidence>
<dbReference type="InterPro" id="IPR025857">
    <property type="entry name" value="MacB_PCD"/>
</dbReference>
<evidence type="ECO:0000256" key="7">
    <source>
        <dbReference type="SAM" id="Phobius"/>
    </source>
</evidence>
<evidence type="ECO:0000313" key="10">
    <source>
        <dbReference type="EMBL" id="MEX5284670.1"/>
    </source>
</evidence>
<evidence type="ECO:0000256" key="1">
    <source>
        <dbReference type="ARBA" id="ARBA00004651"/>
    </source>
</evidence>
<reference evidence="10 11" key="1">
    <citation type="submission" date="2023-04" db="EMBL/GenBank/DDBJ databases">
        <title>Genome Sequence of Selenomonas sputigena ATCC 33150.</title>
        <authorList>
            <person name="Miller D.P."/>
            <person name="Anvari S."/>
            <person name="Polson S.W."/>
            <person name="Macdonald M."/>
            <person name="Mcdowell J.V."/>
        </authorList>
    </citation>
    <scope>NUCLEOTIDE SEQUENCE [LARGE SCALE GENOMIC DNA]</scope>
    <source>
        <strain evidence="10 11">ATCC 33150</strain>
    </source>
</reference>
<name>A0ABV3X396_9FIRM</name>
<keyword evidence="5 7" id="KW-0472">Membrane</keyword>
<comment type="caution">
    <text evidence="10">The sequence shown here is derived from an EMBL/GenBank/DDBJ whole genome shotgun (WGS) entry which is preliminary data.</text>
</comment>
<dbReference type="PANTHER" id="PTHR30572:SF4">
    <property type="entry name" value="ABC TRANSPORTER PERMEASE YTRF"/>
    <property type="match status" value="1"/>
</dbReference>
<keyword evidence="11" id="KW-1185">Reference proteome</keyword>
<feature type="transmembrane region" description="Helical" evidence="7">
    <location>
        <begin position="305"/>
        <end position="331"/>
    </location>
</feature>
<evidence type="ECO:0000256" key="4">
    <source>
        <dbReference type="ARBA" id="ARBA00022989"/>
    </source>
</evidence>
<evidence type="ECO:0000259" key="9">
    <source>
        <dbReference type="Pfam" id="PF12704"/>
    </source>
</evidence>
<sequence>MAGRIKKLEMLLRMIVRALFRQKSRMFVALLAVAVGAAIISGMITVYREVPAQLGREFRAYGANVLLLPAGEAKTFDGASLKKAQEALRGHDIVGCAPFLYERLEINKQPVLTGGTDFEEVKKVSPYWMIKGEYPAAGSREILLGSEMAAKLARDTDKLVGQTVTVSAGEGKAMIPFTVSGIVSTGGKEEQFAFLNLDELQKIVEKPDAVGLAQLSIVADGESLKAADEAVRAANVGIEPQEVQQIAHSEFNVLKKLEVLILLVTLIVLILTLICVTTTMTAVVTERRREIGLKKALGASNANIVTEFLGEGCVLGLVGGLLGSGFGYLFAQSVSINVFSRGIAFAPSIAVLAVILSVVVTGVASLIPVRIATSVDPAIVLRGE</sequence>
<dbReference type="Pfam" id="PF12704">
    <property type="entry name" value="MacB_PCD"/>
    <property type="match status" value="1"/>
</dbReference>
<accession>A0ABV3X396</accession>
<protein>
    <submittedName>
        <fullName evidence="10">ABC transporter permease</fullName>
    </submittedName>
</protein>
<evidence type="ECO:0000256" key="3">
    <source>
        <dbReference type="ARBA" id="ARBA00022692"/>
    </source>
</evidence>
<evidence type="ECO:0000256" key="2">
    <source>
        <dbReference type="ARBA" id="ARBA00022475"/>
    </source>
</evidence>
<organism evidence="10 11">
    <name type="scientific">Selenomonas sputigena</name>
    <dbReference type="NCBI Taxonomy" id="69823"/>
    <lineage>
        <taxon>Bacteria</taxon>
        <taxon>Bacillati</taxon>
        <taxon>Bacillota</taxon>
        <taxon>Negativicutes</taxon>
        <taxon>Selenomonadales</taxon>
        <taxon>Selenomonadaceae</taxon>
        <taxon>Selenomonas</taxon>
    </lineage>
</organism>
<keyword evidence="4 7" id="KW-1133">Transmembrane helix</keyword>
<feature type="domain" description="ABC3 transporter permease C-terminal" evidence="8">
    <location>
        <begin position="263"/>
        <end position="376"/>
    </location>
</feature>
<dbReference type="Proteomes" id="UP001559623">
    <property type="component" value="Unassembled WGS sequence"/>
</dbReference>
<dbReference type="PANTHER" id="PTHR30572">
    <property type="entry name" value="MEMBRANE COMPONENT OF TRANSPORTER-RELATED"/>
    <property type="match status" value="1"/>
</dbReference>
<feature type="transmembrane region" description="Helical" evidence="7">
    <location>
        <begin position="343"/>
        <end position="367"/>
    </location>
</feature>
<dbReference type="InterPro" id="IPR003838">
    <property type="entry name" value="ABC3_permease_C"/>
</dbReference>
<dbReference type="EMBL" id="JARVLH010000002">
    <property type="protein sequence ID" value="MEX5284670.1"/>
    <property type="molecule type" value="Genomic_DNA"/>
</dbReference>
<keyword evidence="2" id="KW-1003">Cell membrane</keyword>
<evidence type="ECO:0000256" key="5">
    <source>
        <dbReference type="ARBA" id="ARBA00023136"/>
    </source>
</evidence>
<evidence type="ECO:0000256" key="6">
    <source>
        <dbReference type="ARBA" id="ARBA00038076"/>
    </source>
</evidence>
<keyword evidence="3 7" id="KW-0812">Transmembrane</keyword>
<gene>
    <name evidence="10" type="ORF">QCO44_03310</name>
</gene>
<dbReference type="RefSeq" id="WP_368846401.1">
    <property type="nucleotide sequence ID" value="NZ_CP194411.1"/>
</dbReference>
<dbReference type="Pfam" id="PF02687">
    <property type="entry name" value="FtsX"/>
    <property type="match status" value="1"/>
</dbReference>
<proteinExistence type="inferred from homology"/>
<evidence type="ECO:0000313" key="11">
    <source>
        <dbReference type="Proteomes" id="UP001559623"/>
    </source>
</evidence>
<feature type="domain" description="MacB-like periplasmic core" evidence="9">
    <location>
        <begin position="27"/>
        <end position="233"/>
    </location>
</feature>
<feature type="transmembrane region" description="Helical" evidence="7">
    <location>
        <begin position="259"/>
        <end position="284"/>
    </location>
</feature>
<comment type="subcellular location">
    <subcellularLocation>
        <location evidence="1">Cell membrane</location>
        <topology evidence="1">Multi-pass membrane protein</topology>
    </subcellularLocation>
</comment>